<evidence type="ECO:0000313" key="6">
    <source>
        <dbReference type="EMBL" id="MFC0313950.1"/>
    </source>
</evidence>
<evidence type="ECO:0000256" key="1">
    <source>
        <dbReference type="ARBA" id="ARBA00022676"/>
    </source>
</evidence>
<organism evidence="6 7">
    <name type="scientific">Gordonia phosphorivorans</name>
    <dbReference type="NCBI Taxonomy" id="1056982"/>
    <lineage>
        <taxon>Bacteria</taxon>
        <taxon>Bacillati</taxon>
        <taxon>Actinomycetota</taxon>
        <taxon>Actinomycetes</taxon>
        <taxon>Mycobacteriales</taxon>
        <taxon>Gordoniaceae</taxon>
        <taxon>Gordonia</taxon>
    </lineage>
</organism>
<sequence length="406" mass="42991">MKILQVVTLMSPDAAYGGPVTVAMNQCAALAARGHQVTLASAVPAGHRPRGPVGVDLRTFRVRPVGPGGSLTRIAAPTMVRWLRGSAADYDVAHVHLGRDFVSAPAARTIQMSGTRLHVQTHGMIAPRAALPQRMFDAALVRPVLDAAESVFYLNGTELTTLRAAAGDRRPYRHLTNGMAVPAEPVEETWPEIPEVLFLGRLHARKRPAVFARSAAALVASGRRARFTVVGPDEGEAGAVDEAFAAVTGTDAQLLSREPAEAPHRVLDRMRRARIYVLASVDEPLPMSVLEAMSLGLPVVVTDSCGFATAVAKAEAGIVVGAAEAELTAAIARLLDDPAAAREMGRRGRLLVAERFSIGAVADELERRYAGVPTGSQARQAAAPTEYPAMPKQQSGGVDHATWKGK</sequence>
<dbReference type="PANTHER" id="PTHR12526">
    <property type="entry name" value="GLYCOSYLTRANSFERASE"/>
    <property type="match status" value="1"/>
</dbReference>
<dbReference type="InterPro" id="IPR028098">
    <property type="entry name" value="Glyco_trans_4-like_N"/>
</dbReference>
<dbReference type="Pfam" id="PF00534">
    <property type="entry name" value="Glycos_transf_1"/>
    <property type="match status" value="1"/>
</dbReference>
<proteinExistence type="predicted"/>
<gene>
    <name evidence="6" type="ORF">ACFFJD_03660</name>
</gene>
<name>A0ABV6H565_9ACTN</name>
<dbReference type="GO" id="GO:0016757">
    <property type="term" value="F:glycosyltransferase activity"/>
    <property type="evidence" value="ECO:0007669"/>
    <property type="project" value="UniProtKB-KW"/>
</dbReference>
<feature type="domain" description="Glycosyltransferase subfamily 4-like N-terminal" evidence="5">
    <location>
        <begin position="17"/>
        <end position="178"/>
    </location>
</feature>
<dbReference type="Pfam" id="PF13579">
    <property type="entry name" value="Glyco_trans_4_4"/>
    <property type="match status" value="1"/>
</dbReference>
<dbReference type="EMBL" id="JBHLWV010000012">
    <property type="protein sequence ID" value="MFC0313950.1"/>
    <property type="molecule type" value="Genomic_DNA"/>
</dbReference>
<keyword evidence="7" id="KW-1185">Reference proteome</keyword>
<keyword evidence="2 6" id="KW-0808">Transferase</keyword>
<evidence type="ECO:0000256" key="3">
    <source>
        <dbReference type="SAM" id="MobiDB-lite"/>
    </source>
</evidence>
<protein>
    <submittedName>
        <fullName evidence="6">Glycosyltransferase</fullName>
        <ecNumber evidence="6">2.4.-.-</ecNumber>
    </submittedName>
</protein>
<dbReference type="SUPFAM" id="SSF53756">
    <property type="entry name" value="UDP-Glycosyltransferase/glycogen phosphorylase"/>
    <property type="match status" value="1"/>
</dbReference>
<evidence type="ECO:0000259" key="4">
    <source>
        <dbReference type="Pfam" id="PF00534"/>
    </source>
</evidence>
<reference evidence="6 7" key="1">
    <citation type="submission" date="2024-09" db="EMBL/GenBank/DDBJ databases">
        <authorList>
            <person name="Sun Q."/>
            <person name="Mori K."/>
        </authorList>
    </citation>
    <scope>NUCLEOTIDE SEQUENCE [LARGE SCALE GENOMIC DNA]</scope>
    <source>
        <strain evidence="6 7">CCM 7957</strain>
    </source>
</reference>
<dbReference type="EC" id="2.4.-.-" evidence="6"/>
<dbReference type="PANTHER" id="PTHR12526:SF510">
    <property type="entry name" value="D-INOSITOL 3-PHOSPHATE GLYCOSYLTRANSFERASE"/>
    <property type="match status" value="1"/>
</dbReference>
<accession>A0ABV6H565</accession>
<feature type="region of interest" description="Disordered" evidence="3">
    <location>
        <begin position="373"/>
        <end position="406"/>
    </location>
</feature>
<evidence type="ECO:0000313" key="7">
    <source>
        <dbReference type="Proteomes" id="UP001589783"/>
    </source>
</evidence>
<dbReference type="InterPro" id="IPR001296">
    <property type="entry name" value="Glyco_trans_1"/>
</dbReference>
<evidence type="ECO:0000256" key="2">
    <source>
        <dbReference type="ARBA" id="ARBA00022679"/>
    </source>
</evidence>
<dbReference type="Proteomes" id="UP001589783">
    <property type="component" value="Unassembled WGS sequence"/>
</dbReference>
<keyword evidence="1 6" id="KW-0328">Glycosyltransferase</keyword>
<dbReference type="RefSeq" id="WP_382361095.1">
    <property type="nucleotide sequence ID" value="NZ_JBHLWV010000012.1"/>
</dbReference>
<feature type="domain" description="Glycosyl transferase family 1" evidence="4">
    <location>
        <begin position="194"/>
        <end position="349"/>
    </location>
</feature>
<evidence type="ECO:0000259" key="5">
    <source>
        <dbReference type="Pfam" id="PF13579"/>
    </source>
</evidence>
<dbReference type="Gene3D" id="3.40.50.2000">
    <property type="entry name" value="Glycogen Phosphorylase B"/>
    <property type="match status" value="2"/>
</dbReference>
<comment type="caution">
    <text evidence="6">The sequence shown here is derived from an EMBL/GenBank/DDBJ whole genome shotgun (WGS) entry which is preliminary data.</text>
</comment>